<dbReference type="Proteomes" id="UP001312893">
    <property type="component" value="Unassembled WGS sequence"/>
</dbReference>
<name>A0ABU9FB02_9ENTR</name>
<keyword evidence="1" id="KW-1133">Transmembrane helix</keyword>
<accession>A0ABU9FB02</accession>
<organism evidence="2 3">
    <name type="scientific">Raoultella lignicola</name>
    <dbReference type="NCBI Taxonomy" id="3040939"/>
    <lineage>
        <taxon>Bacteria</taxon>
        <taxon>Pseudomonadati</taxon>
        <taxon>Pseudomonadota</taxon>
        <taxon>Gammaproteobacteria</taxon>
        <taxon>Enterobacterales</taxon>
        <taxon>Enterobacteriaceae</taxon>
        <taxon>Klebsiella/Raoultella group</taxon>
        <taxon>Raoultella</taxon>
    </lineage>
</organism>
<evidence type="ECO:0000313" key="3">
    <source>
        <dbReference type="Proteomes" id="UP001312893"/>
    </source>
</evidence>
<protein>
    <submittedName>
        <fullName evidence="2">Uncharacterized protein</fullName>
    </submittedName>
</protein>
<feature type="transmembrane region" description="Helical" evidence="1">
    <location>
        <begin position="12"/>
        <end position="34"/>
    </location>
</feature>
<reference evidence="2 3" key="1">
    <citation type="submission" date="2024-04" db="EMBL/GenBank/DDBJ databases">
        <title>Two novel Raoultella species associated with bleeding cankers of broadleaf hosts, Raoultella scottia sp. nov. and Raoultella lignicola sp. nov.</title>
        <authorList>
            <person name="Brady C.L."/>
        </authorList>
    </citation>
    <scope>NUCLEOTIDE SEQUENCE [LARGE SCALE GENOMIC DNA]</scope>
    <source>
        <strain evidence="2 3">TW_WC1a.1</strain>
    </source>
</reference>
<proteinExistence type="predicted"/>
<comment type="caution">
    <text evidence="2">The sequence shown here is derived from an EMBL/GenBank/DDBJ whole genome shotgun (WGS) entry which is preliminary data.</text>
</comment>
<gene>
    <name evidence="2" type="ORF">QFI96_014695</name>
</gene>
<dbReference type="EMBL" id="JARXNK020000104">
    <property type="protein sequence ID" value="MEL0552942.1"/>
    <property type="molecule type" value="Genomic_DNA"/>
</dbReference>
<dbReference type="RefSeq" id="WP_331851226.1">
    <property type="nucleotide sequence ID" value="NZ_JARXNK020000104.1"/>
</dbReference>
<keyword evidence="1" id="KW-0472">Membrane</keyword>
<feature type="transmembrane region" description="Helical" evidence="1">
    <location>
        <begin position="133"/>
        <end position="156"/>
    </location>
</feature>
<feature type="transmembrane region" description="Helical" evidence="1">
    <location>
        <begin position="97"/>
        <end position="121"/>
    </location>
</feature>
<keyword evidence="1" id="KW-0812">Transmembrane</keyword>
<keyword evidence="3" id="KW-1185">Reference proteome</keyword>
<feature type="transmembrane region" description="Helical" evidence="1">
    <location>
        <begin position="54"/>
        <end position="76"/>
    </location>
</feature>
<sequence length="252" mass="29542">MEKEKFKITEWVAVMTLVIGLYCYLYNYAYWQYFGINAYDYFSYIDSLQRSVPLLVYTLITVNFIFFLFVALLVLAKKKTLKIFMFIKKINKDVRSGHYLGLSVVSLFIFVLSSSFVMPILTIERLSYEEKTLIVGAFFVLFTAFFSSAISLYAFFRNVERKDKTKRGIFSFFIYPIPFQIVMSIFYMPVLDAYKDENTVRAQVITKSGNAHSSHKMLALAKDFVFIIDDKNVVVRKISDVEYIYYNVDKVK</sequence>
<feature type="transmembrane region" description="Helical" evidence="1">
    <location>
        <begin position="168"/>
        <end position="188"/>
    </location>
</feature>
<evidence type="ECO:0000313" key="2">
    <source>
        <dbReference type="EMBL" id="MEL0552942.1"/>
    </source>
</evidence>
<evidence type="ECO:0000256" key="1">
    <source>
        <dbReference type="SAM" id="Phobius"/>
    </source>
</evidence>